<keyword evidence="7" id="KW-0407">Ion channel</keyword>
<evidence type="ECO:0000256" key="5">
    <source>
        <dbReference type="ARBA" id="ARBA00023065"/>
    </source>
</evidence>
<feature type="coiled-coil region" evidence="8">
    <location>
        <begin position="214"/>
        <end position="241"/>
    </location>
</feature>
<keyword evidence="3 9" id="KW-0812">Transmembrane</keyword>
<feature type="transmembrane region" description="Helical" evidence="9">
    <location>
        <begin position="47"/>
        <end position="66"/>
    </location>
</feature>
<keyword evidence="6 9" id="KW-0472">Membrane</keyword>
<evidence type="ECO:0000256" key="7">
    <source>
        <dbReference type="ARBA" id="ARBA00023303"/>
    </source>
</evidence>
<accession>A0AAJ3TXJ6</accession>
<dbReference type="Gene3D" id="1.10.287.70">
    <property type="match status" value="1"/>
</dbReference>
<evidence type="ECO:0000259" key="10">
    <source>
        <dbReference type="Pfam" id="PF07885"/>
    </source>
</evidence>
<evidence type="ECO:0000256" key="2">
    <source>
        <dbReference type="ARBA" id="ARBA00022448"/>
    </source>
</evidence>
<keyword evidence="12" id="KW-1185">Reference proteome</keyword>
<name>A0AAJ3TXJ6_9MYCO</name>
<dbReference type="InterPro" id="IPR028325">
    <property type="entry name" value="VG_K_chnl"/>
</dbReference>
<feature type="transmembrane region" description="Helical" evidence="9">
    <location>
        <begin position="178"/>
        <end position="203"/>
    </location>
</feature>
<dbReference type="InterPro" id="IPR027359">
    <property type="entry name" value="Volt_channel_dom_sf"/>
</dbReference>
<keyword evidence="2" id="KW-0813">Transport</keyword>
<reference evidence="11 12" key="1">
    <citation type="submission" date="2016-01" db="EMBL/GenBank/DDBJ databases">
        <title>The new phylogeny of the genus Mycobacterium.</title>
        <authorList>
            <person name="Tarcisio F."/>
            <person name="Conor M."/>
            <person name="Antonella G."/>
            <person name="Elisabetta G."/>
            <person name="Giulia F.S."/>
            <person name="Sara T."/>
            <person name="Anna F."/>
            <person name="Clotilde B."/>
            <person name="Roberto B."/>
            <person name="Veronica D.S."/>
            <person name="Fabio R."/>
            <person name="Monica P."/>
            <person name="Olivier J."/>
            <person name="Enrico T."/>
            <person name="Nicola S."/>
        </authorList>
    </citation>
    <scope>NUCLEOTIDE SEQUENCE [LARGE SCALE GENOMIC DNA]</scope>
    <source>
        <strain evidence="11 12">DSM 44616</strain>
    </source>
</reference>
<evidence type="ECO:0000256" key="6">
    <source>
        <dbReference type="ARBA" id="ARBA00023136"/>
    </source>
</evidence>
<keyword evidence="5" id="KW-0406">Ion transport</keyword>
<evidence type="ECO:0000313" key="11">
    <source>
        <dbReference type="EMBL" id="ORW73482.1"/>
    </source>
</evidence>
<feature type="domain" description="Potassium channel" evidence="10">
    <location>
        <begin position="127"/>
        <end position="203"/>
    </location>
</feature>
<evidence type="ECO:0000256" key="4">
    <source>
        <dbReference type="ARBA" id="ARBA00022989"/>
    </source>
</evidence>
<keyword evidence="4 9" id="KW-1133">Transmembrane helix</keyword>
<evidence type="ECO:0000256" key="9">
    <source>
        <dbReference type="SAM" id="Phobius"/>
    </source>
</evidence>
<comment type="caution">
    <text evidence="11">The sequence shown here is derived from an EMBL/GenBank/DDBJ whole genome shotgun (WGS) entry which is preliminary data.</text>
</comment>
<dbReference type="GO" id="GO:0005249">
    <property type="term" value="F:voltage-gated potassium channel activity"/>
    <property type="evidence" value="ECO:0007669"/>
    <property type="project" value="InterPro"/>
</dbReference>
<gene>
    <name evidence="11" type="ORF">AWC23_06840</name>
</gene>
<dbReference type="GO" id="GO:0008076">
    <property type="term" value="C:voltage-gated potassium channel complex"/>
    <property type="evidence" value="ECO:0007669"/>
    <property type="project" value="InterPro"/>
</dbReference>
<evidence type="ECO:0000313" key="12">
    <source>
        <dbReference type="Proteomes" id="UP000193387"/>
    </source>
</evidence>
<proteinExistence type="predicted"/>
<dbReference type="SUPFAM" id="SSF81324">
    <property type="entry name" value="Voltage-gated potassium channels"/>
    <property type="match status" value="1"/>
</dbReference>
<dbReference type="Pfam" id="PF07885">
    <property type="entry name" value="Ion_trans_2"/>
    <property type="match status" value="1"/>
</dbReference>
<evidence type="ECO:0000256" key="3">
    <source>
        <dbReference type="ARBA" id="ARBA00022692"/>
    </source>
</evidence>
<dbReference type="PANTHER" id="PTHR11537:SF254">
    <property type="entry name" value="POTASSIUM VOLTAGE-GATED CHANNEL PROTEIN SHAB"/>
    <property type="match status" value="1"/>
</dbReference>
<organism evidence="11 12">
    <name type="scientific">Mycobacterium saskatchewanense</name>
    <dbReference type="NCBI Taxonomy" id="220927"/>
    <lineage>
        <taxon>Bacteria</taxon>
        <taxon>Bacillati</taxon>
        <taxon>Actinomycetota</taxon>
        <taxon>Actinomycetes</taxon>
        <taxon>Mycobacteriales</taxon>
        <taxon>Mycobacteriaceae</taxon>
        <taxon>Mycobacterium</taxon>
        <taxon>Mycobacterium simiae complex</taxon>
    </lineage>
</organism>
<dbReference type="EMBL" id="LQPR01000017">
    <property type="protein sequence ID" value="ORW73482.1"/>
    <property type="molecule type" value="Genomic_DNA"/>
</dbReference>
<dbReference type="GO" id="GO:0001508">
    <property type="term" value="P:action potential"/>
    <property type="evidence" value="ECO:0007669"/>
    <property type="project" value="TreeGrafter"/>
</dbReference>
<dbReference type="PANTHER" id="PTHR11537">
    <property type="entry name" value="VOLTAGE-GATED POTASSIUM CHANNEL"/>
    <property type="match status" value="1"/>
</dbReference>
<protein>
    <submittedName>
        <fullName evidence="11">Ion transporter</fullName>
    </submittedName>
</protein>
<dbReference type="AlphaFoldDB" id="A0AAJ3TXJ6"/>
<evidence type="ECO:0000256" key="1">
    <source>
        <dbReference type="ARBA" id="ARBA00004141"/>
    </source>
</evidence>
<comment type="subcellular location">
    <subcellularLocation>
        <location evidence="1">Membrane</location>
        <topology evidence="1">Multi-pass membrane protein</topology>
    </subcellularLocation>
</comment>
<evidence type="ECO:0000256" key="8">
    <source>
        <dbReference type="SAM" id="Coils"/>
    </source>
</evidence>
<dbReference type="Proteomes" id="UP000193387">
    <property type="component" value="Unassembled WGS sequence"/>
</dbReference>
<dbReference type="RefSeq" id="WP_085254579.1">
    <property type="nucleotide sequence ID" value="NZ_AP022573.1"/>
</dbReference>
<dbReference type="InterPro" id="IPR013099">
    <property type="entry name" value="K_chnl_dom"/>
</dbReference>
<keyword evidence="8" id="KW-0175">Coiled coil</keyword>
<sequence>MIKQTWGQRWEQRTEWPLAIVALIFLAVYSVQVLGQPHGREAHDLDVASWVAWGMFVVDYLVRLSLAPDRRQWFVRHLFDLLVVALPLMRPLRLLRLVVLVGALQKAIGNVVRGRILLYTISGVILLIYVASLAILDQERGHPGAKIQSFGEAVWWAISTVTTVGYGDQYPITVPGRVIAVLLMVGGISLIGVVTASLASWIVQRVAETDTANQAATASHIEELRAEIQALSQELRHELRARSADQPSSPR</sequence>
<feature type="transmembrane region" description="Helical" evidence="9">
    <location>
        <begin position="16"/>
        <end position="35"/>
    </location>
</feature>
<dbReference type="Gene3D" id="1.20.120.350">
    <property type="entry name" value="Voltage-gated potassium channels. Chain C"/>
    <property type="match status" value="1"/>
</dbReference>
<feature type="transmembrane region" description="Helical" evidence="9">
    <location>
        <begin position="116"/>
        <end position="136"/>
    </location>
</feature>
<dbReference type="Gene3D" id="1.20.5.110">
    <property type="match status" value="1"/>
</dbReference>